<evidence type="ECO:0000313" key="4">
    <source>
        <dbReference type="Proteomes" id="UP001151760"/>
    </source>
</evidence>
<dbReference type="InterPro" id="IPR027417">
    <property type="entry name" value="P-loop_NTPase"/>
</dbReference>
<name>A0ABQ4WSX2_9ASTR</name>
<evidence type="ECO:0000259" key="2">
    <source>
        <dbReference type="Pfam" id="PF05970"/>
    </source>
</evidence>
<organism evidence="3 4">
    <name type="scientific">Tanacetum coccineum</name>
    <dbReference type="NCBI Taxonomy" id="301880"/>
    <lineage>
        <taxon>Eukaryota</taxon>
        <taxon>Viridiplantae</taxon>
        <taxon>Streptophyta</taxon>
        <taxon>Embryophyta</taxon>
        <taxon>Tracheophyta</taxon>
        <taxon>Spermatophyta</taxon>
        <taxon>Magnoliopsida</taxon>
        <taxon>eudicotyledons</taxon>
        <taxon>Gunneridae</taxon>
        <taxon>Pentapetalae</taxon>
        <taxon>asterids</taxon>
        <taxon>campanulids</taxon>
        <taxon>Asterales</taxon>
        <taxon>Asteraceae</taxon>
        <taxon>Asteroideae</taxon>
        <taxon>Anthemideae</taxon>
        <taxon>Anthemidinae</taxon>
        <taxon>Tanacetum</taxon>
    </lineage>
</organism>
<sequence>MYSLPYLALDVVHAQRCRLRNPHIDFTDEEIQNYTLLEIEFVLNSGNRSLSDYPELPHIDRLILNMAGNRLIVAERMIRLTGKVVLSVASSRIASLLLPGGRTSHSRFRIPIDLNNDSCCAIHVTSDLAELIKVAELIIRDEAPLQHRRAFEAVDHTFWDICKDHVRGGHNKVFGGKVVVLGGDFRQILPVLYKWH</sequence>
<dbReference type="PANTHER" id="PTHR10492:SF90">
    <property type="entry name" value="ATP-DEPENDENT DNA HELICASE"/>
    <property type="match status" value="1"/>
</dbReference>
<keyword evidence="1" id="KW-0067">ATP-binding</keyword>
<comment type="similarity">
    <text evidence="1">Belongs to the helicase family.</text>
</comment>
<dbReference type="InterPro" id="IPR010285">
    <property type="entry name" value="DNA_helicase_pif1-like_DEAD"/>
</dbReference>
<keyword evidence="1" id="KW-0233">DNA recombination</keyword>
<keyword evidence="1" id="KW-0234">DNA repair</keyword>
<comment type="catalytic activity">
    <reaction evidence="1">
        <text>ATP + H2O = ADP + phosphate + H(+)</text>
        <dbReference type="Rhea" id="RHEA:13065"/>
        <dbReference type="ChEBI" id="CHEBI:15377"/>
        <dbReference type="ChEBI" id="CHEBI:15378"/>
        <dbReference type="ChEBI" id="CHEBI:30616"/>
        <dbReference type="ChEBI" id="CHEBI:43474"/>
        <dbReference type="ChEBI" id="CHEBI:456216"/>
        <dbReference type="EC" id="5.6.2.3"/>
    </reaction>
</comment>
<dbReference type="Proteomes" id="UP001151760">
    <property type="component" value="Unassembled WGS sequence"/>
</dbReference>
<comment type="cofactor">
    <cofactor evidence="1">
        <name>Mg(2+)</name>
        <dbReference type="ChEBI" id="CHEBI:18420"/>
    </cofactor>
</comment>
<accession>A0ABQ4WSX2</accession>
<dbReference type="EC" id="5.6.2.3" evidence="1"/>
<reference evidence="3" key="1">
    <citation type="journal article" date="2022" name="Int. J. Mol. Sci.">
        <title>Draft Genome of Tanacetum Coccineum: Genomic Comparison of Closely Related Tanacetum-Family Plants.</title>
        <authorList>
            <person name="Yamashiro T."/>
            <person name="Shiraishi A."/>
            <person name="Nakayama K."/>
            <person name="Satake H."/>
        </authorList>
    </citation>
    <scope>NUCLEOTIDE SEQUENCE</scope>
</reference>
<keyword evidence="1" id="KW-0227">DNA damage</keyword>
<keyword evidence="1" id="KW-0547">Nucleotide-binding</keyword>
<proteinExistence type="inferred from homology"/>
<evidence type="ECO:0000313" key="3">
    <source>
        <dbReference type="EMBL" id="GJS55984.1"/>
    </source>
</evidence>
<comment type="caution">
    <text evidence="3">The sequence shown here is derived from an EMBL/GenBank/DDBJ whole genome shotgun (WGS) entry which is preliminary data.</text>
</comment>
<feature type="domain" description="DNA helicase Pif1-like DEAD-box helicase" evidence="2">
    <location>
        <begin position="77"/>
        <end position="192"/>
    </location>
</feature>
<dbReference type="Gene3D" id="3.40.50.300">
    <property type="entry name" value="P-loop containing nucleotide triphosphate hydrolases"/>
    <property type="match status" value="1"/>
</dbReference>
<keyword evidence="1" id="KW-0378">Hydrolase</keyword>
<protein>
    <recommendedName>
        <fullName evidence="1">ATP-dependent DNA helicase</fullName>
        <ecNumber evidence="1">5.6.2.3</ecNumber>
    </recommendedName>
</protein>
<dbReference type="PANTHER" id="PTHR10492">
    <property type="match status" value="1"/>
</dbReference>
<evidence type="ECO:0000256" key="1">
    <source>
        <dbReference type="RuleBase" id="RU363044"/>
    </source>
</evidence>
<keyword evidence="4" id="KW-1185">Reference proteome</keyword>
<dbReference type="Pfam" id="PF05970">
    <property type="entry name" value="PIF1"/>
    <property type="match status" value="1"/>
</dbReference>
<reference evidence="3" key="2">
    <citation type="submission" date="2022-01" db="EMBL/GenBank/DDBJ databases">
        <authorList>
            <person name="Yamashiro T."/>
            <person name="Shiraishi A."/>
            <person name="Satake H."/>
            <person name="Nakayama K."/>
        </authorList>
    </citation>
    <scope>NUCLEOTIDE SEQUENCE</scope>
</reference>
<dbReference type="EMBL" id="BQNB010008906">
    <property type="protein sequence ID" value="GJS55984.1"/>
    <property type="molecule type" value="Genomic_DNA"/>
</dbReference>
<gene>
    <name evidence="3" type="ORF">Tco_0629346</name>
</gene>
<keyword evidence="1" id="KW-0347">Helicase</keyword>